<sequence>MVRGNRILEWDDPQYWTVAEVADAYEVSAGTVTREWVHWHQWPPAAEGLGKRRSARS</sequence>
<dbReference type="AlphaFoldDB" id="A0A939JHT2"/>
<protein>
    <submittedName>
        <fullName evidence="1">Uncharacterized protein</fullName>
    </submittedName>
</protein>
<keyword evidence="2" id="KW-1185">Reference proteome</keyword>
<proteinExistence type="predicted"/>
<dbReference type="RefSeq" id="WP_206968443.1">
    <property type="nucleotide sequence ID" value="NZ_BAAAJJ010000020.1"/>
</dbReference>
<evidence type="ECO:0000313" key="1">
    <source>
        <dbReference type="EMBL" id="MBO0516571.1"/>
    </source>
</evidence>
<dbReference type="EMBL" id="JAFLRJ010000416">
    <property type="protein sequence ID" value="MBO0516571.1"/>
    <property type="molecule type" value="Genomic_DNA"/>
</dbReference>
<comment type="caution">
    <text evidence="1">The sequence shown here is derived from an EMBL/GenBank/DDBJ whole genome shotgun (WGS) entry which is preliminary data.</text>
</comment>
<gene>
    <name evidence="1" type="ORF">J0695_33085</name>
</gene>
<dbReference type="Proteomes" id="UP000664167">
    <property type="component" value="Unassembled WGS sequence"/>
</dbReference>
<evidence type="ECO:0000313" key="2">
    <source>
        <dbReference type="Proteomes" id="UP000664167"/>
    </source>
</evidence>
<organism evidence="1 2">
    <name type="scientific">Streptomyces beijiangensis</name>
    <dbReference type="NCBI Taxonomy" id="163361"/>
    <lineage>
        <taxon>Bacteria</taxon>
        <taxon>Bacillati</taxon>
        <taxon>Actinomycetota</taxon>
        <taxon>Actinomycetes</taxon>
        <taxon>Kitasatosporales</taxon>
        <taxon>Streptomycetaceae</taxon>
        <taxon>Streptomyces</taxon>
    </lineage>
</organism>
<name>A0A939JHT2_9ACTN</name>
<accession>A0A939JHT2</accession>
<reference evidence="1" key="1">
    <citation type="submission" date="2021-03" db="EMBL/GenBank/DDBJ databases">
        <title>Streptomyces poriferae sp. nov., a novel marine sponge-derived Actinobacteria species with anti-MRSA activity.</title>
        <authorList>
            <person name="Sandoval-Powers M."/>
            <person name="Kralova S."/>
            <person name="Nguyen G.-S."/>
            <person name="Fawwal D."/>
            <person name="Degnes K."/>
            <person name="Klinkenberg G."/>
            <person name="Sletta H."/>
            <person name="Wentzel A."/>
            <person name="Liles M.R."/>
        </authorList>
    </citation>
    <scope>NUCLEOTIDE SEQUENCE</scope>
    <source>
        <strain evidence="1">DSM 41794</strain>
    </source>
</reference>